<evidence type="ECO:0000313" key="2">
    <source>
        <dbReference type="EnsemblPlants" id="ORUFI01G23150.1"/>
    </source>
</evidence>
<name>A0A0E0MYF6_ORYRU</name>
<organism evidence="2 3">
    <name type="scientific">Oryza rufipogon</name>
    <name type="common">Brownbeard rice</name>
    <name type="synonym">Asian wild rice</name>
    <dbReference type="NCBI Taxonomy" id="4529"/>
    <lineage>
        <taxon>Eukaryota</taxon>
        <taxon>Viridiplantae</taxon>
        <taxon>Streptophyta</taxon>
        <taxon>Embryophyta</taxon>
        <taxon>Tracheophyta</taxon>
        <taxon>Spermatophyta</taxon>
        <taxon>Magnoliopsida</taxon>
        <taxon>Liliopsida</taxon>
        <taxon>Poales</taxon>
        <taxon>Poaceae</taxon>
        <taxon>BOP clade</taxon>
        <taxon>Oryzoideae</taxon>
        <taxon>Oryzeae</taxon>
        <taxon>Oryzinae</taxon>
        <taxon>Oryza</taxon>
    </lineage>
</organism>
<sequence length="169" mass="18952">MCFNDVFQTHPRQKGPEVNLFLLNPISSPSRASTAHLPIGVESRASDRDERLRLEQRGGGEDFRLRSSRRRRRRLSRRAAPPSTAIFQSAPRRDGRRRQARPRVAAGGAVGEEGGLHAPHLPVPPRRQHLHRSLRICKDLQERPGKEERSDCCCCSCSCSIVIPSCPSC</sequence>
<reference evidence="2" key="2">
    <citation type="submission" date="2015-06" db="UniProtKB">
        <authorList>
            <consortium name="EnsemblPlants"/>
        </authorList>
    </citation>
    <scope>IDENTIFICATION</scope>
</reference>
<dbReference type="EnsemblPlants" id="ORUFI01G23150.1">
    <property type="protein sequence ID" value="ORUFI01G23150.1"/>
    <property type="gene ID" value="ORUFI01G23150"/>
</dbReference>
<accession>A0A0E0MYF6</accession>
<dbReference type="AlphaFoldDB" id="A0A0E0MYF6"/>
<dbReference type="HOGENOM" id="CLU_1581077_0_0_1"/>
<feature type="compositionally biased region" description="Basic and acidic residues" evidence="1">
    <location>
        <begin position="54"/>
        <end position="65"/>
    </location>
</feature>
<keyword evidence="3" id="KW-1185">Reference proteome</keyword>
<reference evidence="3" key="1">
    <citation type="submission" date="2013-06" db="EMBL/GenBank/DDBJ databases">
        <authorList>
            <person name="Zhao Q."/>
        </authorList>
    </citation>
    <scope>NUCLEOTIDE SEQUENCE</scope>
    <source>
        <strain evidence="3">cv. W1943</strain>
    </source>
</reference>
<evidence type="ECO:0000313" key="3">
    <source>
        <dbReference type="Proteomes" id="UP000008022"/>
    </source>
</evidence>
<feature type="region of interest" description="Disordered" evidence="1">
    <location>
        <begin position="29"/>
        <end position="48"/>
    </location>
</feature>
<feature type="region of interest" description="Disordered" evidence="1">
    <location>
        <begin position="54"/>
        <end position="128"/>
    </location>
</feature>
<feature type="compositionally biased region" description="Basic residues" evidence="1">
    <location>
        <begin position="66"/>
        <end position="77"/>
    </location>
</feature>
<protein>
    <submittedName>
        <fullName evidence="2">Uncharacterized protein</fullName>
    </submittedName>
</protein>
<evidence type="ECO:0000256" key="1">
    <source>
        <dbReference type="SAM" id="MobiDB-lite"/>
    </source>
</evidence>
<dbReference type="Gramene" id="ORUFI01G23150.1">
    <property type="protein sequence ID" value="ORUFI01G23150.1"/>
    <property type="gene ID" value="ORUFI01G23150"/>
</dbReference>
<proteinExistence type="predicted"/>
<dbReference type="Proteomes" id="UP000008022">
    <property type="component" value="Unassembled WGS sequence"/>
</dbReference>